<dbReference type="Proteomes" id="UP000256269">
    <property type="component" value="Unassembled WGS sequence"/>
</dbReference>
<keyword evidence="3" id="KW-0547">Nucleotide-binding</keyword>
<protein>
    <submittedName>
        <fullName evidence="4">Tryptophan halogenase</fullName>
    </submittedName>
</protein>
<evidence type="ECO:0000313" key="5">
    <source>
        <dbReference type="Proteomes" id="UP000256269"/>
    </source>
</evidence>
<proteinExistence type="inferred from homology"/>
<dbReference type="Gene3D" id="3.50.50.60">
    <property type="entry name" value="FAD/NAD(P)-binding domain"/>
    <property type="match status" value="1"/>
</dbReference>
<dbReference type="SUPFAM" id="SSF51905">
    <property type="entry name" value="FAD/NAD(P)-binding domain"/>
    <property type="match status" value="1"/>
</dbReference>
<evidence type="ECO:0000256" key="2">
    <source>
        <dbReference type="PIRSR" id="PIRSR011396-1"/>
    </source>
</evidence>
<reference evidence="4 5" key="1">
    <citation type="submission" date="2018-08" db="EMBL/GenBank/DDBJ databases">
        <title>Genomic Encyclopedia of Archaeal and Bacterial Type Strains, Phase II (KMG-II): from individual species to whole genera.</title>
        <authorList>
            <person name="Goeker M."/>
        </authorList>
    </citation>
    <scope>NUCLEOTIDE SEQUENCE [LARGE SCALE GENOMIC DNA]</scope>
    <source>
        <strain evidence="4 5">DSM 45791</strain>
    </source>
</reference>
<feature type="binding site" evidence="3">
    <location>
        <position position="229"/>
    </location>
    <ligand>
        <name>FAD</name>
        <dbReference type="ChEBI" id="CHEBI:57692"/>
    </ligand>
</feature>
<evidence type="ECO:0000256" key="3">
    <source>
        <dbReference type="PIRSR" id="PIRSR011396-2"/>
    </source>
</evidence>
<dbReference type="InterPro" id="IPR050816">
    <property type="entry name" value="Flavin-dep_Halogenase_NPB"/>
</dbReference>
<sequence length="547" mass="61988">MLFPHGTLATRIARELIAISGMDNRMGEFDMAKKVVIVGGGTAGWMTASYLKAAFADRVDVTLVESGKVGTIGVGEATFSDIRHFFEFLDLREEDWMPACNATYKLAVRFENWREPGHHFYHPFEQVRTVEGFPLTDWWLQNRPSDRFDKDCFVLASLCDAERSPRHLDGSMFENDYVDGSDNLHRMTMSEHQGKTQFPYAYHFEAALLAKFLTGYAVDRGAKHLIDDVRHVALDDRGWVSHVVTAEHGEIHGDLFIDCTGFRAVLLNQALGEPFISFQDTLPNDSAVALQVPQDMFERGIRPCTTATAQEAGWIWTIPLFNRIGTGYVYAKDYCSPEEAERTLREFVGPAGADAEANHIRMRIGRSRNSWVNNCVAIGLSSGFVEPLESTGIFFIHHAIEQLVRHFPDQAWNPVHRDQYNSAVANVQEGIREFLVLHYLSAARSDTRYWRDTKTRRVPDALAERIEQWKVQLPDSESIMPYYHGLPPMSYMCILLGGGAIPLRPSPALGLVDDSLAREEFQLIADKARTLVDKLPNQYEYFASLRR</sequence>
<name>A0A3E0HPX8_9PSEU</name>
<feature type="binding site" evidence="3">
    <location>
        <position position="389"/>
    </location>
    <ligand>
        <name>L-tryptophan</name>
        <dbReference type="ChEBI" id="CHEBI:57912"/>
    </ligand>
</feature>
<keyword evidence="3" id="KW-0285">Flavoprotein</keyword>
<organism evidence="4 5">
    <name type="scientific">Kutzneria buriramensis</name>
    <dbReference type="NCBI Taxonomy" id="1045776"/>
    <lineage>
        <taxon>Bacteria</taxon>
        <taxon>Bacillati</taxon>
        <taxon>Actinomycetota</taxon>
        <taxon>Actinomycetes</taxon>
        <taxon>Pseudonocardiales</taxon>
        <taxon>Pseudonocardiaceae</taxon>
        <taxon>Kutzneria</taxon>
    </lineage>
</organism>
<dbReference type="InterPro" id="IPR036188">
    <property type="entry name" value="FAD/NAD-bd_sf"/>
</dbReference>
<dbReference type="InterPro" id="IPR006905">
    <property type="entry name" value="Flavin_halogenase"/>
</dbReference>
<dbReference type="PIRSF" id="PIRSF011396">
    <property type="entry name" value="Trp_halogenase"/>
    <property type="match status" value="1"/>
</dbReference>
<gene>
    <name evidence="4" type="ORF">BCF44_105333</name>
</gene>
<feature type="binding site" evidence="3">
    <location>
        <position position="105"/>
    </location>
    <ligand>
        <name>7-chloro-L-tryptophan</name>
        <dbReference type="ChEBI" id="CHEBI:58713"/>
    </ligand>
</feature>
<dbReference type="AlphaFoldDB" id="A0A3E0HPX8"/>
<dbReference type="InterPro" id="IPR033856">
    <property type="entry name" value="Trp_halogen"/>
</dbReference>
<dbReference type="PANTHER" id="PTHR43747:SF4">
    <property type="entry name" value="FLAVIN-DEPENDENT TRYPTOPHAN HALOGENASE"/>
    <property type="match status" value="1"/>
</dbReference>
<evidence type="ECO:0000256" key="1">
    <source>
        <dbReference type="ARBA" id="ARBA00038396"/>
    </source>
</evidence>
<accession>A0A3E0HPX8</accession>
<dbReference type="EMBL" id="QUNO01000005">
    <property type="protein sequence ID" value="REH48474.1"/>
    <property type="molecule type" value="Genomic_DNA"/>
</dbReference>
<dbReference type="GO" id="GO:0004497">
    <property type="term" value="F:monooxygenase activity"/>
    <property type="evidence" value="ECO:0007669"/>
    <property type="project" value="InterPro"/>
</dbReference>
<feature type="binding site" evidence="3">
    <location>
        <position position="380"/>
    </location>
    <ligand>
        <name>FAD</name>
        <dbReference type="ChEBI" id="CHEBI:57692"/>
    </ligand>
</feature>
<feature type="binding site" evidence="3">
    <location>
        <begin position="40"/>
        <end position="43"/>
    </location>
    <ligand>
        <name>FAD</name>
        <dbReference type="ChEBI" id="CHEBI:57692"/>
    </ligand>
</feature>
<feature type="binding site" evidence="3">
    <location>
        <position position="393"/>
    </location>
    <ligand>
        <name>FAD</name>
        <dbReference type="ChEBI" id="CHEBI:57692"/>
    </ligand>
</feature>
<dbReference type="PANTHER" id="PTHR43747">
    <property type="entry name" value="FAD-BINDING PROTEIN"/>
    <property type="match status" value="1"/>
</dbReference>
<comment type="caution">
    <text evidence="4">The sequence shown here is derived from an EMBL/GenBank/DDBJ whole genome shotgun (WGS) entry which is preliminary data.</text>
</comment>
<evidence type="ECO:0000313" key="4">
    <source>
        <dbReference type="EMBL" id="REH48474.1"/>
    </source>
</evidence>
<comment type="similarity">
    <text evidence="1">Belongs to the flavin-dependent halogenase family. Bacterial tryptophan halogenase subfamily.</text>
</comment>
<keyword evidence="5" id="KW-1185">Reference proteome</keyword>
<dbReference type="GO" id="GO:0000166">
    <property type="term" value="F:nucleotide binding"/>
    <property type="evidence" value="ECO:0007669"/>
    <property type="project" value="UniProtKB-KW"/>
</dbReference>
<feature type="active site" evidence="2">
    <location>
        <position position="105"/>
    </location>
</feature>
<keyword evidence="3" id="KW-0274">FAD</keyword>
<dbReference type="Pfam" id="PF04820">
    <property type="entry name" value="Trp_halogenase"/>
    <property type="match status" value="1"/>
</dbReference>